<dbReference type="OrthoDB" id="2348121at2759"/>
<dbReference type="Proteomes" id="UP000266861">
    <property type="component" value="Unassembled WGS sequence"/>
</dbReference>
<dbReference type="EMBL" id="PQFF01000335">
    <property type="protein sequence ID" value="RHZ58630.1"/>
    <property type="molecule type" value="Genomic_DNA"/>
</dbReference>
<dbReference type="InterPro" id="IPR012337">
    <property type="entry name" value="RNaseH-like_sf"/>
</dbReference>
<dbReference type="AlphaFoldDB" id="A0A397HE40"/>
<name>A0A397HE40_9GLOM</name>
<evidence type="ECO:0000313" key="2">
    <source>
        <dbReference type="Proteomes" id="UP000266861"/>
    </source>
</evidence>
<keyword evidence="2" id="KW-1185">Reference proteome</keyword>
<evidence type="ECO:0008006" key="3">
    <source>
        <dbReference type="Google" id="ProtNLM"/>
    </source>
</evidence>
<dbReference type="Gene3D" id="3.30.420.10">
    <property type="entry name" value="Ribonuclease H-like superfamily/Ribonuclease H"/>
    <property type="match status" value="1"/>
</dbReference>
<dbReference type="SUPFAM" id="SSF53098">
    <property type="entry name" value="Ribonuclease H-like"/>
    <property type="match status" value="1"/>
</dbReference>
<accession>A0A397HE40</accession>
<reference evidence="1 2" key="1">
    <citation type="submission" date="2018-08" db="EMBL/GenBank/DDBJ databases">
        <title>Genome and evolution of the arbuscular mycorrhizal fungus Diversispora epigaea (formerly Glomus versiforme) and its bacterial endosymbionts.</title>
        <authorList>
            <person name="Sun X."/>
            <person name="Fei Z."/>
            <person name="Harrison M."/>
        </authorList>
    </citation>
    <scope>NUCLEOTIDE SEQUENCE [LARGE SCALE GENOMIC DNA]</scope>
    <source>
        <strain evidence="1 2">IT104</strain>
    </source>
</reference>
<dbReference type="InterPro" id="IPR036397">
    <property type="entry name" value="RNaseH_sf"/>
</dbReference>
<gene>
    <name evidence="1" type="ORF">Glove_372g77</name>
</gene>
<evidence type="ECO:0000313" key="1">
    <source>
        <dbReference type="EMBL" id="RHZ58630.1"/>
    </source>
</evidence>
<sequence length="143" mass="16902">MEKEIRKQYNNNIIHKWITAEDTIYEKLKESQRKVKDQKIIKVYTDGSLEDHNMGIGWVIQDQEGENHITFRCNIEYFPSSTRAELAAILTTLLVMPKEAVIHIYTDNHMERCSEFYNSTEICGQNNNNCCYYYTFPILKSFC</sequence>
<proteinExistence type="predicted"/>
<comment type="caution">
    <text evidence="1">The sequence shown here is derived from an EMBL/GenBank/DDBJ whole genome shotgun (WGS) entry which is preliminary data.</text>
</comment>
<organism evidence="1 2">
    <name type="scientific">Diversispora epigaea</name>
    <dbReference type="NCBI Taxonomy" id="1348612"/>
    <lineage>
        <taxon>Eukaryota</taxon>
        <taxon>Fungi</taxon>
        <taxon>Fungi incertae sedis</taxon>
        <taxon>Mucoromycota</taxon>
        <taxon>Glomeromycotina</taxon>
        <taxon>Glomeromycetes</taxon>
        <taxon>Diversisporales</taxon>
        <taxon>Diversisporaceae</taxon>
        <taxon>Diversispora</taxon>
    </lineage>
</organism>
<protein>
    <recommendedName>
        <fullName evidence="3">RNase H type-1 domain-containing protein</fullName>
    </recommendedName>
</protein>
<dbReference type="GO" id="GO:0003676">
    <property type="term" value="F:nucleic acid binding"/>
    <property type="evidence" value="ECO:0007669"/>
    <property type="project" value="InterPro"/>
</dbReference>